<feature type="compositionally biased region" description="Polar residues" evidence="1">
    <location>
        <begin position="124"/>
        <end position="144"/>
    </location>
</feature>
<comment type="caution">
    <text evidence="2">The sequence shown here is derived from an EMBL/GenBank/DDBJ whole genome shotgun (WGS) entry which is preliminary data.</text>
</comment>
<proteinExistence type="predicted"/>
<sequence length="263" mass="28981">MDCCLIITSLMKNIMYLVKILEMSSQILLKWVMKILENPLLSRLNSKFGLPNAQTNANNKFTFTNKQTDANNKFGLPNTQADANKKFTFANKQADANKKFTYTNKQINANAKLTFANTNNKFGIPNTQTDAKGSVTSETSQFSMSPEKLGSFGTGYAYQNNFSDYAKSLATINPFQHGTQSSSHNSNDYAFKFGQTQQTGQNAFKFGGSFVSQPKNESSQDAPSNGASNKVENSDAADSSKLKDAQNQDEPNENSHKDHPKAT</sequence>
<keyword evidence="3" id="KW-1185">Reference proteome</keyword>
<evidence type="ECO:0000256" key="1">
    <source>
        <dbReference type="SAM" id="MobiDB-lite"/>
    </source>
</evidence>
<feature type="region of interest" description="Disordered" evidence="1">
    <location>
        <begin position="207"/>
        <end position="263"/>
    </location>
</feature>
<protein>
    <submittedName>
        <fullName evidence="2">Uncharacterized protein</fullName>
    </submittedName>
</protein>
<name>A0ABR2GQU9_9EUKA</name>
<feature type="compositionally biased region" description="Polar residues" evidence="1">
    <location>
        <begin position="210"/>
        <end position="231"/>
    </location>
</feature>
<evidence type="ECO:0000313" key="3">
    <source>
        <dbReference type="Proteomes" id="UP001470230"/>
    </source>
</evidence>
<evidence type="ECO:0000313" key="2">
    <source>
        <dbReference type="EMBL" id="KAK8836261.1"/>
    </source>
</evidence>
<feature type="compositionally biased region" description="Basic and acidic residues" evidence="1">
    <location>
        <begin position="253"/>
        <end position="263"/>
    </location>
</feature>
<gene>
    <name evidence="2" type="ORF">M9Y10_039893</name>
</gene>
<dbReference type="EMBL" id="JAPFFF010000067">
    <property type="protein sequence ID" value="KAK8836261.1"/>
    <property type="molecule type" value="Genomic_DNA"/>
</dbReference>
<reference evidence="2 3" key="1">
    <citation type="submission" date="2024-04" db="EMBL/GenBank/DDBJ databases">
        <title>Tritrichomonas musculus Genome.</title>
        <authorList>
            <person name="Alves-Ferreira E."/>
            <person name="Grigg M."/>
            <person name="Lorenzi H."/>
            <person name="Galac M."/>
        </authorList>
    </citation>
    <scope>NUCLEOTIDE SEQUENCE [LARGE SCALE GENOMIC DNA]</scope>
    <source>
        <strain evidence="2 3">EAF2021</strain>
    </source>
</reference>
<dbReference type="Proteomes" id="UP001470230">
    <property type="component" value="Unassembled WGS sequence"/>
</dbReference>
<feature type="region of interest" description="Disordered" evidence="1">
    <location>
        <begin position="124"/>
        <end position="146"/>
    </location>
</feature>
<accession>A0ABR2GQU9</accession>
<organism evidence="2 3">
    <name type="scientific">Tritrichomonas musculus</name>
    <dbReference type="NCBI Taxonomy" id="1915356"/>
    <lineage>
        <taxon>Eukaryota</taxon>
        <taxon>Metamonada</taxon>
        <taxon>Parabasalia</taxon>
        <taxon>Tritrichomonadida</taxon>
        <taxon>Tritrichomonadidae</taxon>
        <taxon>Tritrichomonas</taxon>
    </lineage>
</organism>